<dbReference type="HOGENOM" id="CLU_2745537_0_0_1"/>
<keyword evidence="2" id="KW-1185">Reference proteome</keyword>
<sequence>MNPKAFQYQKLLEVKSGKFVHSIDSEENDIYSKREANIAGGLSIIFNRFSKRKATAIGGGKTFKEIIGRVE</sequence>
<dbReference type="Proteomes" id="UP000006643">
    <property type="component" value="Unassembled WGS sequence"/>
</dbReference>
<evidence type="ECO:0000313" key="1">
    <source>
        <dbReference type="EMBL" id="EEY59660.1"/>
    </source>
</evidence>
<dbReference type="AlphaFoldDB" id="D0NJE2"/>
<dbReference type="VEuPathDB" id="FungiDB:PITG_12244"/>
<dbReference type="OMA" id="HNIAGGP"/>
<dbReference type="OrthoDB" id="111907at2759"/>
<dbReference type="GeneID" id="9473242"/>
<dbReference type="EMBL" id="DS028141">
    <property type="protein sequence ID" value="EEY59660.1"/>
    <property type="molecule type" value="Genomic_DNA"/>
</dbReference>
<name>D0NJE2_PHYIT</name>
<accession>D0NJE2</accession>
<dbReference type="InParanoid" id="D0NJE2"/>
<dbReference type="STRING" id="403677.D0NJE2"/>
<gene>
    <name evidence="1" type="ORF">PITG_12244</name>
</gene>
<dbReference type="RefSeq" id="XP_002900853.1">
    <property type="nucleotide sequence ID" value="XM_002900807.1"/>
</dbReference>
<evidence type="ECO:0000313" key="2">
    <source>
        <dbReference type="Proteomes" id="UP000006643"/>
    </source>
</evidence>
<proteinExistence type="predicted"/>
<organism evidence="1 2">
    <name type="scientific">Phytophthora infestans (strain T30-4)</name>
    <name type="common">Potato late blight agent</name>
    <dbReference type="NCBI Taxonomy" id="403677"/>
    <lineage>
        <taxon>Eukaryota</taxon>
        <taxon>Sar</taxon>
        <taxon>Stramenopiles</taxon>
        <taxon>Oomycota</taxon>
        <taxon>Peronosporomycetes</taxon>
        <taxon>Peronosporales</taxon>
        <taxon>Peronosporaceae</taxon>
        <taxon>Phytophthora</taxon>
    </lineage>
</organism>
<protein>
    <submittedName>
        <fullName evidence="1">Uncharacterized protein</fullName>
    </submittedName>
</protein>
<dbReference type="KEGG" id="pif:PITG_12244"/>
<reference evidence="2" key="1">
    <citation type="journal article" date="2009" name="Nature">
        <title>Genome sequence and analysis of the Irish potato famine pathogen Phytophthora infestans.</title>
        <authorList>
            <consortium name="The Broad Institute Genome Sequencing Platform"/>
            <person name="Haas B.J."/>
            <person name="Kamoun S."/>
            <person name="Zody M.C."/>
            <person name="Jiang R.H."/>
            <person name="Handsaker R.E."/>
            <person name="Cano L.M."/>
            <person name="Grabherr M."/>
            <person name="Kodira C.D."/>
            <person name="Raffaele S."/>
            <person name="Torto-Alalibo T."/>
            <person name="Bozkurt T.O."/>
            <person name="Ah-Fong A.M."/>
            <person name="Alvarado L."/>
            <person name="Anderson V.L."/>
            <person name="Armstrong M.R."/>
            <person name="Avrova A."/>
            <person name="Baxter L."/>
            <person name="Beynon J."/>
            <person name="Boevink P.C."/>
            <person name="Bollmann S.R."/>
            <person name="Bos J.I."/>
            <person name="Bulone V."/>
            <person name="Cai G."/>
            <person name="Cakir C."/>
            <person name="Carrington J.C."/>
            <person name="Chawner M."/>
            <person name="Conti L."/>
            <person name="Costanzo S."/>
            <person name="Ewan R."/>
            <person name="Fahlgren N."/>
            <person name="Fischbach M.A."/>
            <person name="Fugelstad J."/>
            <person name="Gilroy E.M."/>
            <person name="Gnerre S."/>
            <person name="Green P.J."/>
            <person name="Grenville-Briggs L.J."/>
            <person name="Griffith J."/>
            <person name="Grunwald N.J."/>
            <person name="Horn K."/>
            <person name="Horner N.R."/>
            <person name="Hu C.H."/>
            <person name="Huitema E."/>
            <person name="Jeong D.H."/>
            <person name="Jones A.M."/>
            <person name="Jones J.D."/>
            <person name="Jones R.W."/>
            <person name="Karlsson E.K."/>
            <person name="Kunjeti S.G."/>
            <person name="Lamour K."/>
            <person name="Liu Z."/>
            <person name="Ma L."/>
            <person name="Maclean D."/>
            <person name="Chibucos M.C."/>
            <person name="McDonald H."/>
            <person name="McWalters J."/>
            <person name="Meijer H.J."/>
            <person name="Morgan W."/>
            <person name="Morris P.F."/>
            <person name="Munro C.A."/>
            <person name="O'Neill K."/>
            <person name="Ospina-Giraldo M."/>
            <person name="Pinzon A."/>
            <person name="Pritchard L."/>
            <person name="Ramsahoye B."/>
            <person name="Ren Q."/>
            <person name="Restrepo S."/>
            <person name="Roy S."/>
            <person name="Sadanandom A."/>
            <person name="Savidor A."/>
            <person name="Schornack S."/>
            <person name="Schwartz D.C."/>
            <person name="Schumann U.D."/>
            <person name="Schwessinger B."/>
            <person name="Seyer L."/>
            <person name="Sharpe T."/>
            <person name="Silvar C."/>
            <person name="Song J."/>
            <person name="Studholme D.J."/>
            <person name="Sykes S."/>
            <person name="Thines M."/>
            <person name="van de Vondervoort P.J."/>
            <person name="Phuntumart V."/>
            <person name="Wawra S."/>
            <person name="Weide R."/>
            <person name="Win J."/>
            <person name="Young C."/>
            <person name="Zhou S."/>
            <person name="Fry W."/>
            <person name="Meyers B.C."/>
            <person name="van West P."/>
            <person name="Ristaino J."/>
            <person name="Govers F."/>
            <person name="Birch P.R."/>
            <person name="Whisson S.C."/>
            <person name="Judelson H.S."/>
            <person name="Nusbaum C."/>
        </authorList>
    </citation>
    <scope>NUCLEOTIDE SEQUENCE [LARGE SCALE GENOMIC DNA]</scope>
    <source>
        <strain evidence="2">T30-4</strain>
    </source>
</reference>